<keyword evidence="2" id="KW-1185">Reference proteome</keyword>
<sequence>MYQDGQYLQQCIFNSRIKEVIAKPIITLLEEVRMYAMRTIARNKRSSRLEKIRNESKSWNSVWSGDEKYEKFEVICHPTNMVVDLEEGLCSCDFWQLSGCLVSMLVLRWIGSKNVLMNFATSGGQWIHIMTHMHSI</sequence>
<dbReference type="AlphaFoldDB" id="A0A445APT1"/>
<accession>A0A445APT1</accession>
<comment type="caution">
    <text evidence="1">The sequence shown here is derived from an EMBL/GenBank/DDBJ whole genome shotgun (WGS) entry which is preliminary data.</text>
</comment>
<organism evidence="1 2">
    <name type="scientific">Arachis hypogaea</name>
    <name type="common">Peanut</name>
    <dbReference type="NCBI Taxonomy" id="3818"/>
    <lineage>
        <taxon>Eukaryota</taxon>
        <taxon>Viridiplantae</taxon>
        <taxon>Streptophyta</taxon>
        <taxon>Embryophyta</taxon>
        <taxon>Tracheophyta</taxon>
        <taxon>Spermatophyta</taxon>
        <taxon>Magnoliopsida</taxon>
        <taxon>eudicotyledons</taxon>
        <taxon>Gunneridae</taxon>
        <taxon>Pentapetalae</taxon>
        <taxon>rosids</taxon>
        <taxon>fabids</taxon>
        <taxon>Fabales</taxon>
        <taxon>Fabaceae</taxon>
        <taxon>Papilionoideae</taxon>
        <taxon>50 kb inversion clade</taxon>
        <taxon>dalbergioids sensu lato</taxon>
        <taxon>Dalbergieae</taxon>
        <taxon>Pterocarpus clade</taxon>
        <taxon>Arachis</taxon>
    </lineage>
</organism>
<proteinExistence type="predicted"/>
<gene>
    <name evidence="1" type="ORF">Ahy_B01g052569</name>
</gene>
<protein>
    <submittedName>
        <fullName evidence="1">Uncharacterized protein</fullName>
    </submittedName>
</protein>
<dbReference type="EMBL" id="SDMP01000011">
    <property type="protein sequence ID" value="RYR28442.1"/>
    <property type="molecule type" value="Genomic_DNA"/>
</dbReference>
<reference evidence="1 2" key="1">
    <citation type="submission" date="2019-01" db="EMBL/GenBank/DDBJ databases">
        <title>Sequencing of cultivated peanut Arachis hypogaea provides insights into genome evolution and oil improvement.</title>
        <authorList>
            <person name="Chen X."/>
        </authorList>
    </citation>
    <scope>NUCLEOTIDE SEQUENCE [LARGE SCALE GENOMIC DNA]</scope>
    <source>
        <strain evidence="2">cv. Fuhuasheng</strain>
        <tissue evidence="1">Leaves</tissue>
    </source>
</reference>
<name>A0A445APT1_ARAHY</name>
<evidence type="ECO:0000313" key="1">
    <source>
        <dbReference type="EMBL" id="RYR28442.1"/>
    </source>
</evidence>
<dbReference type="Proteomes" id="UP000289738">
    <property type="component" value="Chromosome B01"/>
</dbReference>
<evidence type="ECO:0000313" key="2">
    <source>
        <dbReference type="Proteomes" id="UP000289738"/>
    </source>
</evidence>